<dbReference type="AlphaFoldDB" id="A0AAD7C180"/>
<dbReference type="EMBL" id="JARKIF010000006">
    <property type="protein sequence ID" value="KAJ7636342.1"/>
    <property type="molecule type" value="Genomic_DNA"/>
</dbReference>
<proteinExistence type="predicted"/>
<comment type="caution">
    <text evidence="1">The sequence shown here is derived from an EMBL/GenBank/DDBJ whole genome shotgun (WGS) entry which is preliminary data.</text>
</comment>
<keyword evidence="2" id="KW-1185">Reference proteome</keyword>
<gene>
    <name evidence="1" type="ORF">FB45DRAFT_445743</name>
</gene>
<dbReference type="Proteomes" id="UP001221142">
    <property type="component" value="Unassembled WGS sequence"/>
</dbReference>
<evidence type="ECO:0000313" key="1">
    <source>
        <dbReference type="EMBL" id="KAJ7636342.1"/>
    </source>
</evidence>
<protein>
    <submittedName>
        <fullName evidence="1">Uncharacterized protein</fullName>
    </submittedName>
</protein>
<organism evidence="1 2">
    <name type="scientific">Roridomyces roridus</name>
    <dbReference type="NCBI Taxonomy" id="1738132"/>
    <lineage>
        <taxon>Eukaryota</taxon>
        <taxon>Fungi</taxon>
        <taxon>Dikarya</taxon>
        <taxon>Basidiomycota</taxon>
        <taxon>Agaricomycotina</taxon>
        <taxon>Agaricomycetes</taxon>
        <taxon>Agaricomycetidae</taxon>
        <taxon>Agaricales</taxon>
        <taxon>Marasmiineae</taxon>
        <taxon>Mycenaceae</taxon>
        <taxon>Roridomyces</taxon>
    </lineage>
</organism>
<reference evidence="1" key="1">
    <citation type="submission" date="2023-03" db="EMBL/GenBank/DDBJ databases">
        <title>Massive genome expansion in bonnet fungi (Mycena s.s.) driven by repeated elements and novel gene families across ecological guilds.</title>
        <authorList>
            <consortium name="Lawrence Berkeley National Laboratory"/>
            <person name="Harder C.B."/>
            <person name="Miyauchi S."/>
            <person name="Viragh M."/>
            <person name="Kuo A."/>
            <person name="Thoen E."/>
            <person name="Andreopoulos B."/>
            <person name="Lu D."/>
            <person name="Skrede I."/>
            <person name="Drula E."/>
            <person name="Henrissat B."/>
            <person name="Morin E."/>
            <person name="Kohler A."/>
            <person name="Barry K."/>
            <person name="LaButti K."/>
            <person name="Morin E."/>
            <person name="Salamov A."/>
            <person name="Lipzen A."/>
            <person name="Mereny Z."/>
            <person name="Hegedus B."/>
            <person name="Baldrian P."/>
            <person name="Stursova M."/>
            <person name="Weitz H."/>
            <person name="Taylor A."/>
            <person name="Grigoriev I.V."/>
            <person name="Nagy L.G."/>
            <person name="Martin F."/>
            <person name="Kauserud H."/>
        </authorList>
    </citation>
    <scope>NUCLEOTIDE SEQUENCE</scope>
    <source>
        <strain evidence="1">9284</strain>
    </source>
</reference>
<name>A0AAD7C180_9AGAR</name>
<evidence type="ECO:0000313" key="2">
    <source>
        <dbReference type="Proteomes" id="UP001221142"/>
    </source>
</evidence>
<accession>A0AAD7C180</accession>
<sequence>MVPGRCFTLTCATRGGKTSHHLEVFWLDSSNALFRTHRIAFIGPRFMNLQTFPPQTTSESNGTPAFDLFSNCSAHIIYPWGPRDSDVTRLSTQRPITSASPMPDYLDKTEQVWRDASAPLGVCNRASTFFKHRTARGHSSQGPPKTLCQSIRQKHGFERVLFHKPRPSRTARSQLLLGLCIASLTCLVLSVNCSAHPACIYYMPRRDSDATSASPMPD</sequence>